<dbReference type="SUPFAM" id="SSF52540">
    <property type="entry name" value="P-loop containing nucleoside triphosphate hydrolases"/>
    <property type="match status" value="1"/>
</dbReference>
<dbReference type="Gene3D" id="1.20.1560.10">
    <property type="entry name" value="ABC transporter type 1, transmembrane domain"/>
    <property type="match status" value="1"/>
</dbReference>
<dbReference type="PROSITE" id="PS50893">
    <property type="entry name" value="ABC_TRANSPORTER_2"/>
    <property type="match status" value="1"/>
</dbReference>
<keyword evidence="5" id="KW-0547">Nucleotide-binding</keyword>
<dbReference type="FunFam" id="3.40.50.300:FF:000221">
    <property type="entry name" value="Multidrug ABC transporter ATP-binding protein"/>
    <property type="match status" value="1"/>
</dbReference>
<dbReference type="InterPro" id="IPR027417">
    <property type="entry name" value="P-loop_NTPase"/>
</dbReference>
<dbReference type="InterPro" id="IPR003439">
    <property type="entry name" value="ABC_transporter-like_ATP-bd"/>
</dbReference>
<dbReference type="InterPro" id="IPR017871">
    <property type="entry name" value="ABC_transporter-like_CS"/>
</dbReference>
<dbReference type="Pfam" id="PF00664">
    <property type="entry name" value="ABC_membrane"/>
    <property type="match status" value="1"/>
</dbReference>
<evidence type="ECO:0000256" key="4">
    <source>
        <dbReference type="ARBA" id="ARBA00022692"/>
    </source>
</evidence>
<evidence type="ECO:0000259" key="11">
    <source>
        <dbReference type="PROSITE" id="PS50929"/>
    </source>
</evidence>
<dbReference type="AlphaFoldDB" id="A0A563VMN7"/>
<feature type="transmembrane region" description="Helical" evidence="9">
    <location>
        <begin position="176"/>
        <end position="195"/>
    </location>
</feature>
<evidence type="ECO:0000256" key="5">
    <source>
        <dbReference type="ARBA" id="ARBA00022741"/>
    </source>
</evidence>
<keyword evidence="13" id="KW-1185">Reference proteome</keyword>
<keyword evidence="4 9" id="KW-0812">Transmembrane</keyword>
<keyword evidence="8 9" id="KW-0472">Membrane</keyword>
<evidence type="ECO:0000256" key="7">
    <source>
        <dbReference type="ARBA" id="ARBA00022989"/>
    </source>
</evidence>
<dbReference type="GO" id="GO:0016887">
    <property type="term" value="F:ATP hydrolysis activity"/>
    <property type="evidence" value="ECO:0007669"/>
    <property type="project" value="InterPro"/>
</dbReference>
<dbReference type="PROSITE" id="PS00211">
    <property type="entry name" value="ABC_TRANSPORTER_1"/>
    <property type="match status" value="1"/>
</dbReference>
<evidence type="ECO:0000256" key="2">
    <source>
        <dbReference type="ARBA" id="ARBA00022448"/>
    </source>
</evidence>
<evidence type="ECO:0000256" key="8">
    <source>
        <dbReference type="ARBA" id="ARBA00023136"/>
    </source>
</evidence>
<evidence type="ECO:0000256" key="3">
    <source>
        <dbReference type="ARBA" id="ARBA00022475"/>
    </source>
</evidence>
<evidence type="ECO:0000313" key="12">
    <source>
        <dbReference type="EMBL" id="VEP12681.1"/>
    </source>
</evidence>
<dbReference type="InterPro" id="IPR039421">
    <property type="entry name" value="Type_1_exporter"/>
</dbReference>
<dbReference type="GO" id="GO:0005524">
    <property type="term" value="F:ATP binding"/>
    <property type="evidence" value="ECO:0007669"/>
    <property type="project" value="UniProtKB-KW"/>
</dbReference>
<dbReference type="RefSeq" id="WP_144864237.1">
    <property type="nucleotide sequence ID" value="NZ_LR213778.1"/>
</dbReference>
<keyword evidence="7 9" id="KW-1133">Transmembrane helix</keyword>
<dbReference type="EMBL" id="CAACVJ010000068">
    <property type="protein sequence ID" value="VEP12681.1"/>
    <property type="molecule type" value="Genomic_DNA"/>
</dbReference>
<organism evidence="12 13">
    <name type="scientific">Hyella patelloides LEGE 07179</name>
    <dbReference type="NCBI Taxonomy" id="945734"/>
    <lineage>
        <taxon>Bacteria</taxon>
        <taxon>Bacillati</taxon>
        <taxon>Cyanobacteriota</taxon>
        <taxon>Cyanophyceae</taxon>
        <taxon>Pleurocapsales</taxon>
        <taxon>Hyellaceae</taxon>
        <taxon>Hyella</taxon>
    </lineage>
</organism>
<gene>
    <name evidence="12" type="ORF">H1P_160020</name>
</gene>
<reference evidence="12 13" key="1">
    <citation type="submission" date="2019-01" db="EMBL/GenBank/DDBJ databases">
        <authorList>
            <person name="Brito A."/>
        </authorList>
    </citation>
    <scope>NUCLEOTIDE SEQUENCE [LARGE SCALE GENOMIC DNA]</scope>
    <source>
        <strain evidence="12">1</strain>
    </source>
</reference>
<dbReference type="Proteomes" id="UP000320055">
    <property type="component" value="Unassembled WGS sequence"/>
</dbReference>
<dbReference type="GO" id="GO:0005886">
    <property type="term" value="C:plasma membrane"/>
    <property type="evidence" value="ECO:0007669"/>
    <property type="project" value="UniProtKB-SubCell"/>
</dbReference>
<dbReference type="Gene3D" id="3.40.50.300">
    <property type="entry name" value="P-loop containing nucleotide triphosphate hydrolases"/>
    <property type="match status" value="1"/>
</dbReference>
<dbReference type="InterPro" id="IPR011527">
    <property type="entry name" value="ABC1_TM_dom"/>
</dbReference>
<proteinExistence type="predicted"/>
<evidence type="ECO:0000256" key="9">
    <source>
        <dbReference type="SAM" id="Phobius"/>
    </source>
</evidence>
<dbReference type="PANTHER" id="PTHR24221:SF654">
    <property type="entry name" value="ATP-BINDING CASSETTE SUB-FAMILY B MEMBER 6"/>
    <property type="match status" value="1"/>
</dbReference>
<name>A0A563VMN7_9CYAN</name>
<feature type="domain" description="ABC transporter" evidence="10">
    <location>
        <begin position="364"/>
        <end position="594"/>
    </location>
</feature>
<dbReference type="OrthoDB" id="9762790at2"/>
<evidence type="ECO:0000313" key="13">
    <source>
        <dbReference type="Proteomes" id="UP000320055"/>
    </source>
</evidence>
<evidence type="ECO:0000256" key="1">
    <source>
        <dbReference type="ARBA" id="ARBA00004651"/>
    </source>
</evidence>
<dbReference type="SMART" id="SM00382">
    <property type="entry name" value="AAA"/>
    <property type="match status" value="1"/>
</dbReference>
<protein>
    <submittedName>
        <fullName evidence="12">ABC transporter ATP-binding protein</fullName>
    </submittedName>
</protein>
<dbReference type="GO" id="GO:0034040">
    <property type="term" value="F:ATPase-coupled lipid transmembrane transporter activity"/>
    <property type="evidence" value="ECO:0007669"/>
    <property type="project" value="TreeGrafter"/>
</dbReference>
<feature type="transmembrane region" description="Helical" evidence="9">
    <location>
        <begin position="263"/>
        <end position="283"/>
    </location>
</feature>
<accession>A0A563VMN7</accession>
<keyword evidence="3" id="KW-1003">Cell membrane</keyword>
<dbReference type="PROSITE" id="PS50929">
    <property type="entry name" value="ABC_TM1F"/>
    <property type="match status" value="1"/>
</dbReference>
<keyword evidence="6 12" id="KW-0067">ATP-binding</keyword>
<feature type="transmembrane region" description="Helical" evidence="9">
    <location>
        <begin position="148"/>
        <end position="170"/>
    </location>
</feature>
<evidence type="ECO:0000256" key="6">
    <source>
        <dbReference type="ARBA" id="ARBA00022840"/>
    </source>
</evidence>
<comment type="subcellular location">
    <subcellularLocation>
        <location evidence="1">Cell membrane</location>
        <topology evidence="1">Multi-pass membrane protein</topology>
    </subcellularLocation>
</comment>
<feature type="domain" description="ABC transmembrane type-1" evidence="11">
    <location>
        <begin position="20"/>
        <end position="321"/>
    </location>
</feature>
<feature type="transmembrane region" description="Helical" evidence="9">
    <location>
        <begin position="74"/>
        <end position="96"/>
    </location>
</feature>
<keyword evidence="2" id="KW-0813">Transport</keyword>
<dbReference type="InterPro" id="IPR036640">
    <property type="entry name" value="ABC1_TM_sf"/>
</dbReference>
<dbReference type="InterPro" id="IPR003593">
    <property type="entry name" value="AAA+_ATPase"/>
</dbReference>
<dbReference type="GO" id="GO:0140359">
    <property type="term" value="F:ABC-type transporter activity"/>
    <property type="evidence" value="ECO:0007669"/>
    <property type="project" value="InterPro"/>
</dbReference>
<dbReference type="SUPFAM" id="SSF90123">
    <property type="entry name" value="ABC transporter transmembrane region"/>
    <property type="match status" value="1"/>
</dbReference>
<feature type="transmembrane region" description="Helical" evidence="9">
    <location>
        <begin position="20"/>
        <end position="44"/>
    </location>
</feature>
<dbReference type="PANTHER" id="PTHR24221">
    <property type="entry name" value="ATP-BINDING CASSETTE SUB-FAMILY B"/>
    <property type="match status" value="1"/>
</dbReference>
<dbReference type="Pfam" id="PF00005">
    <property type="entry name" value="ABC_tran"/>
    <property type="match status" value="1"/>
</dbReference>
<evidence type="ECO:0000259" key="10">
    <source>
        <dbReference type="PROSITE" id="PS50893"/>
    </source>
</evidence>
<sequence length="595" mass="67029">MIKYLVKFLYILPASNSQLIILILLFIGVSILETFGISLIGPFISLSGNPDFITDNHILNQIYQYFGFQDQRRFIALLGLFIITVFCIKSLISWYVQSYVFIFASKQKVKLTNRLMHAYLYASYTFHLNKSSASIIHNIIGETQRFNVIIHTFLISISNLIVILFLALLLGTTSSLALISLLLMGLPLIFLLNLFKQKVVRWGRMLSESNEEIIRSVNHGLGGIKETQVIGCEHYFEEQIDRQATIYADASGAFHSFKLCPRILIETLLVIFLVGFTSVFLLYSQQDIDRLTSVLSVFAIASIRLIPSITNLANGISKLQSSKFVLDKLYFDLQKLKSTKQESYQPKTIGSYQDKNTIVFRNQILLDKISYCYPNVNELALKDISLRLKKGESIALIGKSGAGKTTLVDVILGLLIPQQGNITVDGDSIYDNLRSWQNMVGYIPQSIFLIEDTIRKNIAFGVPEDLIDYQKLYQAIKAAQLQELVDELPNGIETFVGERGVRLSGGQRQRIGIARALYHEREILVLDEATAALDNETESLVTEAIKSLSGQKTIIIIAHRLTTVEHCDRIYLMEKGKIIKSGSYQEVVLANHSLS</sequence>